<dbReference type="EMBL" id="PKLF01000009">
    <property type="protein sequence ID" value="MBE8612984.1"/>
    <property type="molecule type" value="Genomic_DNA"/>
</dbReference>
<dbReference type="Pfam" id="PF01075">
    <property type="entry name" value="Glyco_transf_9"/>
    <property type="match status" value="1"/>
</dbReference>
<evidence type="ECO:0000256" key="1">
    <source>
        <dbReference type="ARBA" id="ARBA00022676"/>
    </source>
</evidence>
<dbReference type="InterPro" id="IPR002201">
    <property type="entry name" value="Glyco_trans_9"/>
</dbReference>
<evidence type="ECO:0000313" key="3">
    <source>
        <dbReference type="EMBL" id="MBE8612984.1"/>
    </source>
</evidence>
<reference evidence="3" key="1">
    <citation type="submission" date="2017-12" db="EMBL/GenBank/DDBJ databases">
        <title>Genome sequencing and analysis.</title>
        <authorList>
            <person name="Huang Y.-T."/>
        </authorList>
    </citation>
    <scope>NUCLEOTIDE SEQUENCE</scope>
    <source>
        <strain evidence="3">VGH116</strain>
    </source>
</reference>
<accession>A0A8I0U6E9</accession>
<evidence type="ECO:0000313" key="4">
    <source>
        <dbReference type="Proteomes" id="UP000650477"/>
    </source>
</evidence>
<dbReference type="SUPFAM" id="SSF53756">
    <property type="entry name" value="UDP-Glycosyltransferase/glycogen phosphorylase"/>
    <property type="match status" value="1"/>
</dbReference>
<dbReference type="AlphaFoldDB" id="A0A8I0U6E9"/>
<protein>
    <recommendedName>
        <fullName evidence="5">Lipopolysaccharide core biosynthesis protein</fullName>
    </recommendedName>
</protein>
<proteinExistence type="predicted"/>
<dbReference type="GO" id="GO:0009244">
    <property type="term" value="P:lipopolysaccharide core region biosynthetic process"/>
    <property type="evidence" value="ECO:0007669"/>
    <property type="project" value="TreeGrafter"/>
</dbReference>
<sequence length="85" mass="9603">MFHDPKDNINTHFPGRNNVIVANTDSIQDMIAATSCMDLVVSADSVPVHLSSVLNIPVIALFENRPEKYLRWYPISVKYKLLKSC</sequence>
<name>A0A8I0U6E9_MORMO</name>
<gene>
    <name evidence="3" type="ORF">CYG68_11280</name>
</gene>
<comment type="caution">
    <text evidence="3">The sequence shown here is derived from an EMBL/GenBank/DDBJ whole genome shotgun (WGS) entry which is preliminary data.</text>
</comment>
<dbReference type="PANTHER" id="PTHR30160:SF7">
    <property type="entry name" value="ADP-HEPTOSE--LPS HEPTOSYLTRANSFERASE 2"/>
    <property type="match status" value="1"/>
</dbReference>
<dbReference type="PANTHER" id="PTHR30160">
    <property type="entry name" value="TETRAACYLDISACCHARIDE 4'-KINASE-RELATED"/>
    <property type="match status" value="1"/>
</dbReference>
<keyword evidence="1" id="KW-0328">Glycosyltransferase</keyword>
<evidence type="ECO:0008006" key="5">
    <source>
        <dbReference type="Google" id="ProtNLM"/>
    </source>
</evidence>
<dbReference type="Proteomes" id="UP000650477">
    <property type="component" value="Unassembled WGS sequence"/>
</dbReference>
<evidence type="ECO:0000256" key="2">
    <source>
        <dbReference type="ARBA" id="ARBA00022679"/>
    </source>
</evidence>
<dbReference type="GO" id="GO:0005829">
    <property type="term" value="C:cytosol"/>
    <property type="evidence" value="ECO:0007669"/>
    <property type="project" value="TreeGrafter"/>
</dbReference>
<organism evidence="3 4">
    <name type="scientific">Morganella morganii</name>
    <name type="common">Proteus morganii</name>
    <dbReference type="NCBI Taxonomy" id="582"/>
    <lineage>
        <taxon>Bacteria</taxon>
        <taxon>Pseudomonadati</taxon>
        <taxon>Pseudomonadota</taxon>
        <taxon>Gammaproteobacteria</taxon>
        <taxon>Enterobacterales</taxon>
        <taxon>Morganellaceae</taxon>
        <taxon>Morganella</taxon>
    </lineage>
</organism>
<dbReference type="InterPro" id="IPR051199">
    <property type="entry name" value="LPS_LOS_Heptosyltrfase"/>
</dbReference>
<keyword evidence="2" id="KW-0808">Transferase</keyword>
<dbReference type="GO" id="GO:0008713">
    <property type="term" value="F:ADP-heptose-lipopolysaccharide heptosyltransferase activity"/>
    <property type="evidence" value="ECO:0007669"/>
    <property type="project" value="TreeGrafter"/>
</dbReference>
<dbReference type="Gene3D" id="3.40.50.2000">
    <property type="entry name" value="Glycogen Phosphorylase B"/>
    <property type="match status" value="1"/>
</dbReference>